<evidence type="ECO:0000313" key="2">
    <source>
        <dbReference type="EMBL" id="APZ53572.1"/>
    </source>
</evidence>
<keyword evidence="3" id="KW-1185">Reference proteome</keyword>
<dbReference type="AlphaFoldDB" id="A0A1P8UW06"/>
<proteinExistence type="predicted"/>
<feature type="region of interest" description="Disordered" evidence="1">
    <location>
        <begin position="26"/>
        <end position="49"/>
    </location>
</feature>
<evidence type="ECO:0000256" key="1">
    <source>
        <dbReference type="SAM" id="MobiDB-lite"/>
    </source>
</evidence>
<feature type="compositionally biased region" description="Polar residues" evidence="1">
    <location>
        <begin position="35"/>
        <end position="49"/>
    </location>
</feature>
<dbReference type="STRING" id="1250539.Ga0080574_TMP3238"/>
<reference evidence="2 3" key="1">
    <citation type="submission" date="2016-04" db="EMBL/GenBank/DDBJ databases">
        <title>Deep-sea bacteria in the southern Pacific.</title>
        <authorList>
            <person name="Tang K."/>
        </authorList>
    </citation>
    <scope>NUCLEOTIDE SEQUENCE [LARGE SCALE GENOMIC DNA]</scope>
    <source>
        <strain evidence="2 3">JLT2014</strain>
    </source>
</reference>
<evidence type="ECO:0000313" key="3">
    <source>
        <dbReference type="Proteomes" id="UP000187059"/>
    </source>
</evidence>
<dbReference type="Proteomes" id="UP000187059">
    <property type="component" value="Chromosome"/>
</dbReference>
<gene>
    <name evidence="2" type="ORF">Ga0080574_TMP3238</name>
</gene>
<dbReference type="KEGG" id="paby:Ga0080574_TMP3238"/>
<name>A0A1P8UW06_9RHOB</name>
<sequence length="49" mass="5261">MDAEVNESGICHADTLWCGRDGRKPPVAAERAAPSTGQNPCFRNNAAQF</sequence>
<organism evidence="2 3">
    <name type="scientific">Salipiger abyssi</name>
    <dbReference type="NCBI Taxonomy" id="1250539"/>
    <lineage>
        <taxon>Bacteria</taxon>
        <taxon>Pseudomonadati</taxon>
        <taxon>Pseudomonadota</taxon>
        <taxon>Alphaproteobacteria</taxon>
        <taxon>Rhodobacterales</taxon>
        <taxon>Roseobacteraceae</taxon>
        <taxon>Salipiger</taxon>
    </lineage>
</organism>
<dbReference type="EMBL" id="CP015093">
    <property type="protein sequence ID" value="APZ53572.1"/>
    <property type="molecule type" value="Genomic_DNA"/>
</dbReference>
<accession>A0A1P8UW06</accession>
<protein>
    <submittedName>
        <fullName evidence="2">Uncharacterized protein</fullName>
    </submittedName>
</protein>